<gene>
    <name evidence="11" type="primary">atpB</name>
    <name evidence="14" type="ORF">SAMN05216387_10234</name>
</gene>
<keyword evidence="9 11" id="KW-0472">Membrane</keyword>
<evidence type="ECO:0000313" key="14">
    <source>
        <dbReference type="EMBL" id="SEK56555.1"/>
    </source>
</evidence>
<keyword evidence="3 11" id="KW-0813">Transport</keyword>
<dbReference type="PANTHER" id="PTHR42823:SF3">
    <property type="entry name" value="ATP SYNTHASE SUBUNIT A, CHLOROPLASTIC"/>
    <property type="match status" value="1"/>
</dbReference>
<feature type="compositionally biased region" description="Basic and acidic residues" evidence="13">
    <location>
        <begin position="238"/>
        <end position="249"/>
    </location>
</feature>
<evidence type="ECO:0000313" key="15">
    <source>
        <dbReference type="Proteomes" id="UP000198620"/>
    </source>
</evidence>
<dbReference type="PRINTS" id="PR00123">
    <property type="entry name" value="ATPASEA"/>
</dbReference>
<dbReference type="RefSeq" id="WP_090826948.1">
    <property type="nucleotide sequence ID" value="NZ_FOBH01000002.1"/>
</dbReference>
<feature type="region of interest" description="Disordered" evidence="13">
    <location>
        <begin position="221"/>
        <end position="249"/>
    </location>
</feature>
<dbReference type="GO" id="GO:0045259">
    <property type="term" value="C:proton-transporting ATP synthase complex"/>
    <property type="evidence" value="ECO:0007669"/>
    <property type="project" value="UniProtKB-KW"/>
</dbReference>
<accession>A0A1H7I7L1</accession>
<keyword evidence="15" id="KW-1185">Reference proteome</keyword>
<evidence type="ECO:0000256" key="3">
    <source>
        <dbReference type="ARBA" id="ARBA00022448"/>
    </source>
</evidence>
<dbReference type="NCBIfam" id="NF004481">
    <property type="entry name" value="PRK05815.2-3"/>
    <property type="match status" value="1"/>
</dbReference>
<evidence type="ECO:0000256" key="11">
    <source>
        <dbReference type="HAMAP-Rule" id="MF_01393"/>
    </source>
</evidence>
<dbReference type="NCBIfam" id="TIGR01131">
    <property type="entry name" value="ATP_synt_6_or_A"/>
    <property type="match status" value="1"/>
</dbReference>
<feature type="transmembrane region" description="Helical" evidence="11">
    <location>
        <begin position="20"/>
        <end position="39"/>
    </location>
</feature>
<name>A0A1H7I7L1_9PROT</name>
<dbReference type="Gene3D" id="1.20.120.220">
    <property type="entry name" value="ATP synthase, F0 complex, subunit A"/>
    <property type="match status" value="1"/>
</dbReference>
<dbReference type="GO" id="GO:0005886">
    <property type="term" value="C:plasma membrane"/>
    <property type="evidence" value="ECO:0007669"/>
    <property type="project" value="UniProtKB-SubCell"/>
</dbReference>
<keyword evidence="10 11" id="KW-0066">ATP synthesis</keyword>
<dbReference type="InterPro" id="IPR017692">
    <property type="entry name" value="Alt_ATP_synth_F0_Asu"/>
</dbReference>
<dbReference type="AlphaFoldDB" id="A0A1H7I7L1"/>
<dbReference type="InterPro" id="IPR000568">
    <property type="entry name" value="ATP_synth_F0_asu"/>
</dbReference>
<keyword evidence="8 11" id="KW-0406">Ion transport</keyword>
<dbReference type="Pfam" id="PF00119">
    <property type="entry name" value="ATP-synt_A"/>
    <property type="match status" value="1"/>
</dbReference>
<dbReference type="SUPFAM" id="SSF81336">
    <property type="entry name" value="F1F0 ATP synthase subunit A"/>
    <property type="match status" value="1"/>
</dbReference>
<dbReference type="GO" id="GO:0042777">
    <property type="term" value="P:proton motive force-driven plasma membrane ATP synthesis"/>
    <property type="evidence" value="ECO:0007669"/>
    <property type="project" value="TreeGrafter"/>
</dbReference>
<sequence>MHLSPDDLIFWQYGFLKLNATILYTWGLMLILAAGSKIVTRRLSIGLERAHGQNLLEIVIIATYKHIEDVGLRQPRRYLSFVGTLFLFIAIASLFTIIPGYAPPTGSLSTTAALALCVFFAVPLYGIKEQGLARYLRSYLEPMPIMLPFNIIGEFSRTLALAVRLFGNMMSGTMILAILLAITPFIFPVILSALGLLTGMVQAYIFSILATVYIAAATNSARPDSMRPNRSSLQENVAKADKPALEREK</sequence>
<evidence type="ECO:0000256" key="2">
    <source>
        <dbReference type="ARBA" id="ARBA00006810"/>
    </source>
</evidence>
<evidence type="ECO:0000256" key="8">
    <source>
        <dbReference type="ARBA" id="ARBA00023065"/>
    </source>
</evidence>
<evidence type="ECO:0000256" key="1">
    <source>
        <dbReference type="ARBA" id="ARBA00004141"/>
    </source>
</evidence>
<comment type="similarity">
    <text evidence="2 11 12">Belongs to the ATPase A chain family.</text>
</comment>
<protein>
    <recommendedName>
        <fullName evidence="11 12">ATP synthase subunit a</fullName>
    </recommendedName>
    <alternativeName>
        <fullName evidence="11">ATP synthase F0 sector subunit a</fullName>
    </alternativeName>
    <alternativeName>
        <fullName evidence="11">F-ATPase subunit 6</fullName>
    </alternativeName>
</protein>
<feature type="transmembrane region" description="Helical" evidence="11">
    <location>
        <begin position="78"/>
        <end position="102"/>
    </location>
</feature>
<dbReference type="InterPro" id="IPR035908">
    <property type="entry name" value="F0_ATP_A_sf"/>
</dbReference>
<keyword evidence="6 11" id="KW-0375">Hydrogen ion transport</keyword>
<dbReference type="CDD" id="cd00310">
    <property type="entry name" value="ATP-synt_Fo_a_6"/>
    <property type="match status" value="1"/>
</dbReference>
<feature type="compositionally biased region" description="Polar residues" evidence="13">
    <location>
        <begin position="221"/>
        <end position="235"/>
    </location>
</feature>
<dbReference type="Proteomes" id="UP000198620">
    <property type="component" value="Unassembled WGS sequence"/>
</dbReference>
<proteinExistence type="inferred from homology"/>
<dbReference type="PROSITE" id="PS00449">
    <property type="entry name" value="ATPASE_A"/>
    <property type="match status" value="1"/>
</dbReference>
<evidence type="ECO:0000256" key="13">
    <source>
        <dbReference type="SAM" id="MobiDB-lite"/>
    </source>
</evidence>
<dbReference type="PANTHER" id="PTHR42823">
    <property type="entry name" value="ATP SYNTHASE SUBUNIT A, CHLOROPLASTIC"/>
    <property type="match status" value="1"/>
</dbReference>
<evidence type="ECO:0000256" key="10">
    <source>
        <dbReference type="ARBA" id="ARBA00023310"/>
    </source>
</evidence>
<evidence type="ECO:0000256" key="7">
    <source>
        <dbReference type="ARBA" id="ARBA00022989"/>
    </source>
</evidence>
<feature type="transmembrane region" description="Helical" evidence="11">
    <location>
        <begin position="174"/>
        <end position="197"/>
    </location>
</feature>
<evidence type="ECO:0000256" key="5">
    <source>
        <dbReference type="ARBA" id="ARBA00022692"/>
    </source>
</evidence>
<dbReference type="GO" id="GO:0046933">
    <property type="term" value="F:proton-transporting ATP synthase activity, rotational mechanism"/>
    <property type="evidence" value="ECO:0007669"/>
    <property type="project" value="UniProtKB-UniRule"/>
</dbReference>
<dbReference type="InterPro" id="IPR045082">
    <property type="entry name" value="ATP_syn_F0_a_bact/chloroplast"/>
</dbReference>
<keyword evidence="4 11" id="KW-0138">CF(0)</keyword>
<comment type="subcellular location">
    <subcellularLocation>
        <location evidence="11 12">Cell membrane</location>
        <topology evidence="11 12">Multi-pass membrane protein</topology>
    </subcellularLocation>
    <subcellularLocation>
        <location evidence="1">Membrane</location>
        <topology evidence="1">Multi-pass membrane protein</topology>
    </subcellularLocation>
</comment>
<feature type="transmembrane region" description="Helical" evidence="11">
    <location>
        <begin position="108"/>
        <end position="127"/>
    </location>
</feature>
<keyword evidence="5 11" id="KW-0812">Transmembrane</keyword>
<organism evidence="14 15">
    <name type="scientific">Nitrosovibrio tenuis</name>
    <dbReference type="NCBI Taxonomy" id="1233"/>
    <lineage>
        <taxon>Bacteria</taxon>
        <taxon>Pseudomonadati</taxon>
        <taxon>Pseudomonadota</taxon>
        <taxon>Betaproteobacteria</taxon>
        <taxon>Nitrosomonadales</taxon>
        <taxon>Nitrosomonadaceae</taxon>
        <taxon>Nitrosovibrio</taxon>
    </lineage>
</organism>
<dbReference type="OrthoDB" id="9789241at2"/>
<reference evidence="14 15" key="1">
    <citation type="submission" date="2016-10" db="EMBL/GenBank/DDBJ databases">
        <authorList>
            <person name="de Groot N.N."/>
        </authorList>
    </citation>
    <scope>NUCLEOTIDE SEQUENCE [LARGE SCALE GENOMIC DNA]</scope>
    <source>
        <strain evidence="14 15">Nv1</strain>
    </source>
</reference>
<dbReference type="HAMAP" id="MF_01393">
    <property type="entry name" value="ATP_synth_a_bact"/>
    <property type="match status" value="1"/>
</dbReference>
<keyword evidence="7 11" id="KW-1133">Transmembrane helix</keyword>
<dbReference type="InterPro" id="IPR023011">
    <property type="entry name" value="ATP_synth_F0_asu_AS"/>
</dbReference>
<dbReference type="STRING" id="1233.SAMN05216387_10234"/>
<evidence type="ECO:0000256" key="12">
    <source>
        <dbReference type="RuleBase" id="RU000483"/>
    </source>
</evidence>
<comment type="function">
    <text evidence="11 12">Key component of the proton channel; it plays a direct role in the translocation of protons across the membrane.</text>
</comment>
<evidence type="ECO:0000256" key="6">
    <source>
        <dbReference type="ARBA" id="ARBA00022781"/>
    </source>
</evidence>
<feature type="transmembrane region" description="Helical" evidence="11">
    <location>
        <begin position="203"/>
        <end position="221"/>
    </location>
</feature>
<keyword evidence="11" id="KW-1003">Cell membrane</keyword>
<evidence type="ECO:0000256" key="4">
    <source>
        <dbReference type="ARBA" id="ARBA00022547"/>
    </source>
</evidence>
<dbReference type="EMBL" id="FOBH01000002">
    <property type="protein sequence ID" value="SEK56555.1"/>
    <property type="molecule type" value="Genomic_DNA"/>
</dbReference>
<dbReference type="NCBIfam" id="TIGR03306">
    <property type="entry name" value="altF1_A"/>
    <property type="match status" value="1"/>
</dbReference>
<evidence type="ECO:0000256" key="9">
    <source>
        <dbReference type="ARBA" id="ARBA00023136"/>
    </source>
</evidence>